<proteinExistence type="predicted"/>
<reference evidence="2 3" key="1">
    <citation type="submission" date="2020-03" db="EMBL/GenBank/DDBJ databases">
        <authorList>
            <person name="Zhu W."/>
        </authorList>
    </citation>
    <scope>NUCLEOTIDE SEQUENCE [LARGE SCALE GENOMIC DNA]</scope>
    <source>
        <strain evidence="2 3">323-1</strain>
    </source>
</reference>
<name>A0A6G8RYB8_9GAMM</name>
<feature type="transmembrane region" description="Helical" evidence="1">
    <location>
        <begin position="33"/>
        <end position="51"/>
    </location>
</feature>
<dbReference type="EMBL" id="CP049801">
    <property type="protein sequence ID" value="QIO06929.1"/>
    <property type="molecule type" value="Genomic_DNA"/>
</dbReference>
<keyword evidence="1" id="KW-0472">Membrane</keyword>
<keyword evidence="1" id="KW-1133">Transmembrane helix</keyword>
<organism evidence="2 3">
    <name type="scientific">Acinetobacter shaoyimingii</name>
    <dbReference type="NCBI Taxonomy" id="2715164"/>
    <lineage>
        <taxon>Bacteria</taxon>
        <taxon>Pseudomonadati</taxon>
        <taxon>Pseudomonadota</taxon>
        <taxon>Gammaproteobacteria</taxon>
        <taxon>Moraxellales</taxon>
        <taxon>Moraxellaceae</taxon>
        <taxon>Acinetobacter</taxon>
    </lineage>
</organism>
<dbReference type="AlphaFoldDB" id="A0A6G8RYB8"/>
<feature type="transmembrane region" description="Helical" evidence="1">
    <location>
        <begin position="84"/>
        <end position="110"/>
    </location>
</feature>
<feature type="transmembrane region" description="Helical" evidence="1">
    <location>
        <begin position="58"/>
        <end position="78"/>
    </location>
</feature>
<evidence type="ECO:0000256" key="1">
    <source>
        <dbReference type="SAM" id="Phobius"/>
    </source>
</evidence>
<keyword evidence="3" id="KW-1185">Reference proteome</keyword>
<gene>
    <name evidence="2" type="ORF">G8E00_13735</name>
</gene>
<accession>A0A6G8RYB8</accession>
<dbReference type="RefSeq" id="WP_166225475.1">
    <property type="nucleotide sequence ID" value="NZ_CP049801.1"/>
</dbReference>
<evidence type="ECO:0000313" key="3">
    <source>
        <dbReference type="Proteomes" id="UP000502297"/>
    </source>
</evidence>
<protein>
    <submittedName>
        <fullName evidence="2">Uncharacterized protein</fullName>
    </submittedName>
</protein>
<evidence type="ECO:0000313" key="2">
    <source>
        <dbReference type="EMBL" id="QIO06929.1"/>
    </source>
</evidence>
<dbReference type="Proteomes" id="UP000502297">
    <property type="component" value="Chromosome"/>
</dbReference>
<sequence>MLGILLFFLLVMLLIYFPVKIVAEKFGAERTNFLSIICAIILNGVIQAFLIKKLQNEMVVFIVMIFISALVYQFILSIENFKKSLLVSIVSQVIILILLCILLVIGIGFAKV</sequence>
<dbReference type="KEGG" id="asha:G8E00_13735"/>
<keyword evidence="1" id="KW-0812">Transmembrane</keyword>